<dbReference type="InterPro" id="IPR027417">
    <property type="entry name" value="P-loop_NTPase"/>
</dbReference>
<proteinExistence type="predicted"/>
<feature type="domain" description="SF4 helicase" evidence="1">
    <location>
        <begin position="173"/>
        <end position="378"/>
    </location>
</feature>
<evidence type="ECO:0000313" key="2">
    <source>
        <dbReference type="EMBL" id="ATS92436.1"/>
    </source>
</evidence>
<dbReference type="GO" id="GO:0003678">
    <property type="term" value="F:DNA helicase activity"/>
    <property type="evidence" value="ECO:0007669"/>
    <property type="project" value="InterPro"/>
</dbReference>
<evidence type="ECO:0000313" key="3">
    <source>
        <dbReference type="Proteomes" id="UP000240674"/>
    </source>
</evidence>
<dbReference type="GO" id="GO:0006260">
    <property type="term" value="P:DNA replication"/>
    <property type="evidence" value="ECO:0007669"/>
    <property type="project" value="InterPro"/>
</dbReference>
<keyword evidence="3" id="KW-1185">Reference proteome</keyword>
<keyword evidence="2" id="KW-0347">Helicase</keyword>
<dbReference type="Proteomes" id="UP000240674">
    <property type="component" value="Segment"/>
</dbReference>
<keyword evidence="2" id="KW-0067">ATP-binding</keyword>
<dbReference type="EMBL" id="MG201401">
    <property type="protein sequence ID" value="ATS92436.1"/>
    <property type="molecule type" value="Genomic_DNA"/>
</dbReference>
<dbReference type="SUPFAM" id="SSF52540">
    <property type="entry name" value="P-loop containing nucleoside triphosphate hydrolases"/>
    <property type="match status" value="1"/>
</dbReference>
<dbReference type="Pfam" id="PF03796">
    <property type="entry name" value="DnaB_C"/>
    <property type="match status" value="1"/>
</dbReference>
<keyword evidence="2" id="KW-0378">Hydrolase</keyword>
<gene>
    <name evidence="2" type="ORF">PGT2_g00018</name>
</gene>
<evidence type="ECO:0000259" key="1">
    <source>
        <dbReference type="Pfam" id="PF03796"/>
    </source>
</evidence>
<sequence length="427" mass="48716">MSLDSEFLRSIRHRSKFKERIGTTPLYLFEEKTRDLIKLMSRYFKTYKAADVILKDDFITWLNELKGDKLTESDSILFQALMEDFEYDLSAAAEQFLTERLQESDLVYKTADLIEKWSNGDEIEIIEQMKIVTDKAAFGRADRDGIKVVTESIEEILEHAGSKWGFEWSLPILAKAMRPAQPGDMILIAARPDQGKTTFIGNIVRPWLAQLDEIFPDEERCILWLNNEGPGTRIKLRNYQSALGLTIPEVDQMAHTRGMLDEEYRKVVANADRLIILDVHGKNTAQIERKIAELKPGVIVWDMLDKVKYVTEDAFRNTRTDEYLEGLYSWVRESGVIYDCVNVVSTQLSGDAENMQYPHLGMLKDSKTGKQGTADAIITFGSVDTYPRTRFIGLTKNKLNMGRATSRLGEVVFDGARGLITMPEVEK</sequence>
<accession>A0A2D2W370</accession>
<protein>
    <submittedName>
        <fullName evidence="2">DNA helicase</fullName>
    </submittedName>
</protein>
<dbReference type="Gene3D" id="3.40.50.300">
    <property type="entry name" value="P-loop containing nucleotide triphosphate hydrolases"/>
    <property type="match status" value="1"/>
</dbReference>
<dbReference type="GO" id="GO:0005524">
    <property type="term" value="F:ATP binding"/>
    <property type="evidence" value="ECO:0007669"/>
    <property type="project" value="InterPro"/>
</dbReference>
<keyword evidence="2" id="KW-0547">Nucleotide-binding</keyword>
<reference evidence="2 3" key="1">
    <citation type="submission" date="2017-10" db="EMBL/GenBank/DDBJ databases">
        <title>Complete genome sequence of Escherichia coli bacteriophage PGT2.</title>
        <authorList>
            <person name="Kulikov E.E."/>
            <person name="Golomidova A.K."/>
            <person name="Kudryavtseva A.V."/>
            <person name="Letarov A.V."/>
        </authorList>
    </citation>
    <scope>NUCLEOTIDE SEQUENCE [LARGE SCALE GENOMIC DNA]</scope>
</reference>
<dbReference type="InterPro" id="IPR007694">
    <property type="entry name" value="DNA_helicase_DnaB-like_C"/>
</dbReference>
<name>A0A2D2W370_9CAUD</name>
<organism evidence="2 3">
    <name type="scientific">Escherichia phage PGT2</name>
    <dbReference type="NCBI Taxonomy" id="2047782"/>
    <lineage>
        <taxon>Viruses</taxon>
        <taxon>Duplodnaviria</taxon>
        <taxon>Heunggongvirae</taxon>
        <taxon>Uroviricota</taxon>
        <taxon>Caudoviricetes</taxon>
        <taxon>Autographivirales</taxon>
        <taxon>Autonotataviridae</taxon>
        <taxon>Ermolevavirus</taxon>
        <taxon>Ermolevavirus PGT2</taxon>
    </lineage>
</organism>